<keyword evidence="1" id="KW-1133">Transmembrane helix</keyword>
<dbReference type="RefSeq" id="XP_844936.1">
    <property type="nucleotide sequence ID" value="XM_839843.1"/>
</dbReference>
<dbReference type="Gene3D" id="3.40.50.620">
    <property type="entry name" value="HUPs"/>
    <property type="match status" value="1"/>
</dbReference>
<protein>
    <recommendedName>
        <fullName evidence="2">Cytidyltransferase-like domain-containing protein</fullName>
    </recommendedName>
</protein>
<evidence type="ECO:0000256" key="1">
    <source>
        <dbReference type="SAM" id="Phobius"/>
    </source>
</evidence>
<evidence type="ECO:0000313" key="4">
    <source>
        <dbReference type="EMBL" id="AAZ11377.1"/>
    </source>
</evidence>
<dbReference type="InterPro" id="IPR014729">
    <property type="entry name" value="Rossmann-like_a/b/a_fold"/>
</dbReference>
<dbReference type="SUPFAM" id="SSF52374">
    <property type="entry name" value="Nucleotidylyl transferase"/>
    <property type="match status" value="1"/>
</dbReference>
<evidence type="ECO:0000313" key="5">
    <source>
        <dbReference type="Proteomes" id="UP000008524"/>
    </source>
</evidence>
<gene>
    <name evidence="4" type="primary">Tb05.26K5.780</name>
    <name evidence="3" type="ORF">Tb927.5.2640</name>
</gene>
<dbReference type="OrthoDB" id="422187at2759"/>
<reference evidence="4" key="2">
    <citation type="journal article" date="2005" name="Science">
        <title>Comparative genomics of trypanosomatid parasitic protozoa.</title>
        <authorList>
            <person name="El-Sayed N.M."/>
            <person name="Myler P.J."/>
            <person name="Blandin G."/>
            <person name="Berriman M."/>
            <person name="Crabtree J."/>
            <person name="Aggarwal G."/>
            <person name="Caler E."/>
            <person name="Renauld H."/>
            <person name="Worthey E.A."/>
            <person name="Hertz-Fowler C."/>
            <person name="Ghedin E."/>
            <person name="Peacock C."/>
            <person name="Bartholomeu D.C."/>
            <person name="Haas B.J."/>
            <person name="Tran A.N."/>
            <person name="Wortman J.R."/>
            <person name="Alsmark U.C."/>
            <person name="Angiuoli S."/>
            <person name="Anupama A."/>
            <person name="Badger J."/>
            <person name="Bringaud F."/>
            <person name="Cadag E."/>
            <person name="Carlton J.M."/>
            <person name="Cerqueira G.C."/>
            <person name="Creasy T."/>
            <person name="Delcher A.L."/>
            <person name="Djikeng A."/>
            <person name="Embley T.M."/>
            <person name="Hauser C."/>
            <person name="Ivens A.C."/>
            <person name="Kummerfeld S.K."/>
            <person name="Pereira-Leal J.B."/>
            <person name="Nilsson D."/>
            <person name="Peterson J."/>
            <person name="Salzberg S.L."/>
            <person name="Shallom J."/>
            <person name="Silva J.C."/>
            <person name="Sundaram J."/>
            <person name="Westenberger S."/>
            <person name="White O."/>
            <person name="Melville S.E."/>
            <person name="Donelson J.E."/>
            <person name="Andersson B."/>
            <person name="Stuart K.D."/>
            <person name="Hall N."/>
        </authorList>
    </citation>
    <scope>NUCLEOTIDE SEQUENCE</scope>
    <source>
        <strain evidence="4">927/4 GUTat10.1</strain>
    </source>
</reference>
<keyword evidence="5" id="KW-1185">Reference proteome</keyword>
<feature type="domain" description="Cytidyltransferase-like" evidence="2">
    <location>
        <begin position="106"/>
        <end position="320"/>
    </location>
</feature>
<dbReference type="STRING" id="185431.Q57ZU0"/>
<dbReference type="PANTHER" id="PTHR12039">
    <property type="entry name" value="NICOTINAMIDE MONONUCLEOTIDE ADENYLYLTRANSFERASE"/>
    <property type="match status" value="1"/>
</dbReference>
<organism evidence="3 5">
    <name type="scientific">Trypanosoma brucei brucei (strain 927/4 GUTat10.1)</name>
    <dbReference type="NCBI Taxonomy" id="185431"/>
    <lineage>
        <taxon>Eukaryota</taxon>
        <taxon>Discoba</taxon>
        <taxon>Euglenozoa</taxon>
        <taxon>Kinetoplastea</taxon>
        <taxon>Metakinetoplastina</taxon>
        <taxon>Trypanosomatida</taxon>
        <taxon>Trypanosomatidae</taxon>
        <taxon>Trypanosoma</taxon>
    </lineage>
</organism>
<feature type="transmembrane region" description="Helical" evidence="1">
    <location>
        <begin position="43"/>
        <end position="68"/>
    </location>
</feature>
<dbReference type="PaxDb" id="5691-AAZ11377"/>
<name>Q57ZU0_TRYB2</name>
<accession>Q57ZU0</accession>
<dbReference type="EMBL" id="CP000068">
    <property type="protein sequence ID" value="AAZ11377.1"/>
    <property type="molecule type" value="Genomic_DNA"/>
</dbReference>
<accession>D6XGK0</accession>
<dbReference type="AlphaFoldDB" id="Q57ZU0"/>
<dbReference type="eggNOG" id="KOG3199">
    <property type="taxonomic scope" value="Eukaryota"/>
</dbReference>
<dbReference type="Proteomes" id="UP000008524">
    <property type="component" value="Chromosome 5"/>
</dbReference>
<dbReference type="EMBL" id="AC104488">
    <property type="protein sequence ID" value="AAX79384.1"/>
    <property type="molecule type" value="Genomic_DNA"/>
</dbReference>
<evidence type="ECO:0000259" key="2">
    <source>
        <dbReference type="Pfam" id="PF01467"/>
    </source>
</evidence>
<sequence length="354" mass="40417">MLLWFCCITHENTKKYIVSCARLYEVFLGVFYFFPFLKYNTTFFLVVLCYLHLLISLVPYLVVTLLHFTGLVERLVLMSYRFFASKLKPWKDIVTESVDCLVVAALCGSFNPMHKTHVEMYNLVEEVLKGTVWQKSLLVGGFVSPVNDGYEKEGLHSFEERVAVCDASLAGHPALSVDRWEGLQPDFVNTFWVLDHIQRQVQNWYENDANPNEAQLSWLREHPVRVLFVCGSDLSATFLIPGVWELPLLKRLLDNFGIVVYRRPGTPSWKELLEAEGSVVHDDLVEEDGSMTPLSLDLSSYSIIETDLLNSFISATDIRKQLLMEPAADLTAFVIPTAEELIRKFYGKEPVSIS</sequence>
<dbReference type="FunCoup" id="Q57ZU0">
    <property type="interactions" value="83"/>
</dbReference>
<reference evidence="4 5" key="3">
    <citation type="journal article" date="2005" name="Science">
        <title>The genome of the African trypanosome Trypanosoma brucei.</title>
        <authorList>
            <person name="Berriman M."/>
            <person name="Ghedin E."/>
            <person name="Hertz-Fowler C."/>
            <person name="Blandin G."/>
            <person name="Renauld H."/>
            <person name="Bartholomeu D.C."/>
            <person name="Lennard N.J."/>
            <person name="Caler E."/>
            <person name="Hamlin N.E."/>
            <person name="Haas B."/>
            <person name="Bohme U."/>
            <person name="Hannick L."/>
            <person name="Aslett M.A."/>
            <person name="Shallom J."/>
            <person name="Marcello L."/>
            <person name="Hou L."/>
            <person name="Wickstead B."/>
            <person name="Alsmark U.C."/>
            <person name="Arrowsmith C."/>
            <person name="Atkin R.J."/>
            <person name="Barron A.J."/>
            <person name="Bringaud F."/>
            <person name="Brooks K."/>
            <person name="Carrington M."/>
            <person name="Cherevach I."/>
            <person name="Chillingworth T.J."/>
            <person name="Churcher C."/>
            <person name="Clark L.N."/>
            <person name="Corton C.H."/>
            <person name="Cronin A."/>
            <person name="Davies R.M."/>
            <person name="Doggett J."/>
            <person name="Djikeng A."/>
            <person name="Feldblyum T."/>
            <person name="Field M.C."/>
            <person name="Fraser A."/>
            <person name="Goodhead I."/>
            <person name="Hance Z."/>
            <person name="Harper D."/>
            <person name="Harris B.R."/>
            <person name="Hauser H."/>
            <person name="Hostetler J."/>
            <person name="Ivens A."/>
            <person name="Jagels K."/>
            <person name="Johnson D."/>
            <person name="Johnson J."/>
            <person name="Jones K."/>
            <person name="Kerhornou A.X."/>
            <person name="Koo H."/>
            <person name="Larke N."/>
            <person name="Landfear S."/>
            <person name="Larkin C."/>
            <person name="Leech V."/>
            <person name="Line A."/>
            <person name="Lord A."/>
            <person name="Macleod A."/>
            <person name="Mooney P.J."/>
            <person name="Moule S."/>
            <person name="Martin D.M."/>
            <person name="Morgan G.W."/>
            <person name="Mungall K."/>
            <person name="Norbertczak H."/>
            <person name="Ormond D."/>
            <person name="Pai G."/>
            <person name="Peacock C.S."/>
            <person name="Peterson J."/>
            <person name="Quail M.A."/>
            <person name="Rabbinowitsch E."/>
            <person name="Rajandream M.A."/>
            <person name="Reitter C."/>
            <person name="Salzberg S.L."/>
            <person name="Sanders M."/>
            <person name="Schobel S."/>
            <person name="Sharp S."/>
            <person name="Simmonds M."/>
            <person name="Simpson A.J."/>
            <person name="Tallon L."/>
            <person name="Turner C.M."/>
            <person name="Tait A."/>
            <person name="Tivey A.R."/>
            <person name="Van Aken S."/>
            <person name="Walker D."/>
            <person name="Wanless D."/>
            <person name="Wang S."/>
            <person name="White B."/>
            <person name="White O."/>
            <person name="Whitehead S."/>
            <person name="Woodward J."/>
            <person name="Wortman J."/>
            <person name="Adams M.D."/>
            <person name="Embley T.M."/>
            <person name="Gull K."/>
            <person name="Ullu E."/>
            <person name="Barry J.D."/>
            <person name="Fairlamb A.H."/>
            <person name="Opperdoes F."/>
            <person name="Barrell B.G."/>
            <person name="Donelson J.E."/>
            <person name="Hall N."/>
            <person name="Fraser C.M."/>
            <person name="Melville S.E."/>
            <person name="El-Sayed N.M."/>
        </authorList>
    </citation>
    <scope>NUCLEOTIDE SEQUENCE [LARGE SCALE GENOMIC DNA]</scope>
    <source>
        <strain evidence="4 5">927/4 GUTat10.1</strain>
    </source>
</reference>
<keyword evidence="1" id="KW-0812">Transmembrane</keyword>
<dbReference type="PANTHER" id="PTHR12039:SF0">
    <property type="entry name" value="NICOTINAMIDE-NUCLEOTIDE ADENYLYLTRANSFERASE"/>
    <property type="match status" value="1"/>
</dbReference>
<proteinExistence type="predicted"/>
<dbReference type="GO" id="GO:0000309">
    <property type="term" value="F:nicotinamide-nucleotide adenylyltransferase activity"/>
    <property type="evidence" value="ECO:0000318"/>
    <property type="project" value="GO_Central"/>
</dbReference>
<reference evidence="3" key="4">
    <citation type="submission" date="2005-04" db="EMBL/GenBank/DDBJ databases">
        <title>.</title>
        <authorList>
            <person name="Ghedin E."/>
            <person name="Blandin G."/>
            <person name="Bartholomeu D."/>
            <person name="Caler E."/>
            <person name="Haas B."/>
            <person name="Hannick L."/>
            <person name="Shallom J."/>
            <person name="Hou L."/>
            <person name="Djikeng A."/>
            <person name="Feldblyum T."/>
            <person name="Hostetler J."/>
            <person name="Johnson J."/>
            <person name="Jones K."/>
            <person name="Koo H.L."/>
            <person name="Larkin C."/>
            <person name="Pai G."/>
            <person name="Peterson J."/>
            <person name="Khalak H.G."/>
            <person name="Salzberg S."/>
            <person name="Simpson A.J."/>
            <person name="Tallon L."/>
            <person name="Van Aken S."/>
            <person name="Wanless D."/>
            <person name="White O."/>
            <person name="Wortman J."/>
            <person name="Fraser C.M."/>
            <person name="El-Sayed N.M.A."/>
        </authorList>
    </citation>
    <scope>NUCLEOTIDE SEQUENCE</scope>
    <source>
        <strain evidence="3">GUTat10.1</strain>
    </source>
</reference>
<dbReference type="GeneID" id="3657370"/>
<keyword evidence="1" id="KW-0472">Membrane</keyword>
<dbReference type="Pfam" id="PF01467">
    <property type="entry name" value="CTP_transf_like"/>
    <property type="match status" value="1"/>
</dbReference>
<dbReference type="InParanoid" id="Q57ZU0"/>
<feature type="transmembrane region" description="Helical" evidence="1">
    <location>
        <begin position="21"/>
        <end position="37"/>
    </location>
</feature>
<dbReference type="GO" id="GO:0004515">
    <property type="term" value="F:nicotinate-nucleotide adenylyltransferase activity"/>
    <property type="evidence" value="ECO:0000318"/>
    <property type="project" value="GO_Central"/>
</dbReference>
<dbReference type="KEGG" id="tbr:Tb927.5.2640"/>
<dbReference type="GO" id="GO:0009435">
    <property type="term" value="P:NAD+ biosynthetic process"/>
    <property type="evidence" value="ECO:0000318"/>
    <property type="project" value="GO_Central"/>
</dbReference>
<reference evidence="4" key="5">
    <citation type="submission" date="2005-04" db="EMBL/GenBank/DDBJ databases">
        <title>Sequencing, closure, and annotation of Trypanosoma brucei chromosomes 2 through 8.</title>
        <authorList>
            <person name="Ghedin E."/>
            <person name="Blandin G."/>
            <person name="Bartholomeu D."/>
            <person name="Caler E."/>
            <person name="Haas B."/>
            <person name="Hannick L."/>
            <person name="Shallom J."/>
            <person name="Hou L."/>
            <person name="Djikeng A."/>
            <person name="Feldblyum T."/>
            <person name="Hostetler J."/>
            <person name="Johnson J."/>
            <person name="Jones K."/>
            <person name="Koo H.L."/>
            <person name="Larkin C."/>
            <person name="Pai G."/>
            <person name="Peterson J."/>
            <person name="Khalak H.G."/>
            <person name="Salzberg S."/>
            <person name="Simpson A.J."/>
            <person name="Tallon L."/>
            <person name="Van Aken S."/>
            <person name="Wanless D."/>
            <person name="White O."/>
            <person name="Wortman J."/>
            <person name="Fraser C.M."/>
            <person name="El-Sayed N.M.A."/>
        </authorList>
    </citation>
    <scope>NUCLEOTIDE SEQUENCE</scope>
    <source>
        <strain evidence="4">927/4 GUTat10.1</strain>
    </source>
</reference>
<evidence type="ECO:0000313" key="3">
    <source>
        <dbReference type="EMBL" id="AAX79384.1"/>
    </source>
</evidence>
<dbReference type="InterPro" id="IPR051182">
    <property type="entry name" value="Euk_NMN_adenylyltrnsfrase"/>
</dbReference>
<dbReference type="OMA" id="WYENDAN"/>
<reference evidence="3" key="1">
    <citation type="submission" date="2002-04" db="EMBL/GenBank/DDBJ databases">
        <authorList>
            <person name="El-Sayed N.M."/>
            <person name="Khalak H."/>
            <person name="Adams M.D."/>
        </authorList>
    </citation>
    <scope>NUCLEOTIDE SEQUENCE</scope>
    <source>
        <strain evidence="3">GUTat10.1</strain>
    </source>
</reference>
<dbReference type="InterPro" id="IPR004821">
    <property type="entry name" value="Cyt_trans-like"/>
</dbReference>